<dbReference type="Pfam" id="PF11219">
    <property type="entry name" value="DUF3014"/>
    <property type="match status" value="1"/>
</dbReference>
<keyword evidence="2" id="KW-1133">Transmembrane helix</keyword>
<protein>
    <recommendedName>
        <fullName evidence="5">DUF3014 domain-containing protein</fullName>
    </recommendedName>
</protein>
<feature type="transmembrane region" description="Helical" evidence="2">
    <location>
        <begin position="12"/>
        <end position="29"/>
    </location>
</feature>
<comment type="caution">
    <text evidence="3">The sequence shown here is derived from an EMBL/GenBank/DDBJ whole genome shotgun (WGS) entry which is preliminary data.</text>
</comment>
<dbReference type="EMBL" id="PDWK01000002">
    <property type="protein sequence ID" value="KAF1690773.1"/>
    <property type="molecule type" value="Genomic_DNA"/>
</dbReference>
<keyword evidence="2" id="KW-0812">Transmembrane</keyword>
<keyword evidence="4" id="KW-1185">Reference proteome</keyword>
<evidence type="ECO:0000256" key="2">
    <source>
        <dbReference type="SAM" id="Phobius"/>
    </source>
</evidence>
<evidence type="ECO:0000313" key="3">
    <source>
        <dbReference type="EMBL" id="KAF1690773.1"/>
    </source>
</evidence>
<accession>A0A921NV56</accession>
<dbReference type="OrthoDB" id="5502479at2"/>
<name>A0A921NV56_9GAMM</name>
<feature type="region of interest" description="Disordered" evidence="1">
    <location>
        <begin position="33"/>
        <end position="71"/>
    </location>
</feature>
<keyword evidence="2" id="KW-0472">Membrane</keyword>
<proteinExistence type="predicted"/>
<evidence type="ECO:0000256" key="1">
    <source>
        <dbReference type="SAM" id="MobiDB-lite"/>
    </source>
</evidence>
<feature type="compositionally biased region" description="Pro residues" evidence="1">
    <location>
        <begin position="33"/>
        <end position="51"/>
    </location>
</feature>
<reference evidence="3" key="1">
    <citation type="submission" date="2017-10" db="EMBL/GenBank/DDBJ databases">
        <title>Whole genome sequencing of members of genus Pseudoxanthomonas.</title>
        <authorList>
            <person name="Kumar S."/>
            <person name="Bansal K."/>
            <person name="Kaur A."/>
            <person name="Patil P."/>
            <person name="Sharma S."/>
            <person name="Patil P.B."/>
        </authorList>
    </citation>
    <scope>NUCLEOTIDE SEQUENCE</scope>
    <source>
        <strain evidence="3">DSM 22914</strain>
    </source>
</reference>
<gene>
    <name evidence="3" type="ORF">CR938_00640</name>
</gene>
<dbReference type="RefSeq" id="WP_162123148.1">
    <property type="nucleotide sequence ID" value="NZ_PDWK01000002.1"/>
</dbReference>
<dbReference type="InterPro" id="IPR021382">
    <property type="entry name" value="DUF3014"/>
</dbReference>
<dbReference type="AlphaFoldDB" id="A0A921NV56"/>
<evidence type="ECO:0008006" key="5">
    <source>
        <dbReference type="Google" id="ProtNLM"/>
    </source>
</evidence>
<evidence type="ECO:0000313" key="4">
    <source>
        <dbReference type="Proteomes" id="UP000717981"/>
    </source>
</evidence>
<organism evidence="3 4">
    <name type="scientific">Pseudoxanthomonas taiwanensis</name>
    <dbReference type="NCBI Taxonomy" id="176598"/>
    <lineage>
        <taxon>Bacteria</taxon>
        <taxon>Pseudomonadati</taxon>
        <taxon>Pseudomonadota</taxon>
        <taxon>Gammaproteobacteria</taxon>
        <taxon>Lysobacterales</taxon>
        <taxon>Lysobacteraceae</taxon>
        <taxon>Pseudoxanthomonas</taxon>
    </lineage>
</organism>
<sequence>MHEVRNRPARWPWLLVAAAVAVAGGWLLWPRPADPPEAAAPPAPGGLPPSPQQAGDGAEAPPRHPVAPPEDAADAAIPALADSDAAVRDALAGLVADPAVLELLLRDHLVQRLVVMADNLTQARVPRTALAYRPLPGSYAVAEQDGVQIADQAANAGRYAPYVAALTAADPARVAALYRRFYPLFQQAWEELGHPPAYFNDRLVAVLDHLLQVPEPAQPPELVQDAHGRLRYADPALESASIGHKALLRLAPGHRAEVKAWLAALRRALARP</sequence>
<dbReference type="Proteomes" id="UP000717981">
    <property type="component" value="Unassembled WGS sequence"/>
</dbReference>